<dbReference type="Pfam" id="PF13843">
    <property type="entry name" value="DDE_Tnp_1_7"/>
    <property type="match status" value="1"/>
</dbReference>
<sequence>MMVRFMGRSSKTHRIPNKPVSEGYKLFVLANSRSGCVLDITPDGRLSAKRKSGRARNEYNISDTNKTISMIKHLTRPLVKDMERHKTEYKLALDNYFKYPRVMSKMRAAGIGVVGTARKKKGWPPKELQVMGQLFNNLYWCVDD</sequence>
<feature type="domain" description="PiggyBac transposable element-derived protein" evidence="1">
    <location>
        <begin position="1"/>
        <end position="128"/>
    </location>
</feature>
<evidence type="ECO:0000313" key="2">
    <source>
        <dbReference type="EMBL" id="CAE2246850.1"/>
    </source>
</evidence>
<accession>A0A7S4J1G4</accession>
<organism evidence="2">
    <name type="scientific">Odontella aurita</name>
    <dbReference type="NCBI Taxonomy" id="265563"/>
    <lineage>
        <taxon>Eukaryota</taxon>
        <taxon>Sar</taxon>
        <taxon>Stramenopiles</taxon>
        <taxon>Ochrophyta</taxon>
        <taxon>Bacillariophyta</taxon>
        <taxon>Mediophyceae</taxon>
        <taxon>Biddulphiophycidae</taxon>
        <taxon>Eupodiscales</taxon>
        <taxon>Odontellaceae</taxon>
        <taxon>Odontella</taxon>
    </lineage>
</organism>
<dbReference type="EMBL" id="HBKQ01028343">
    <property type="protein sequence ID" value="CAE2246850.1"/>
    <property type="molecule type" value="Transcribed_RNA"/>
</dbReference>
<dbReference type="InterPro" id="IPR029526">
    <property type="entry name" value="PGBD"/>
</dbReference>
<protein>
    <recommendedName>
        <fullName evidence="1">PiggyBac transposable element-derived protein domain-containing protein</fullName>
    </recommendedName>
</protein>
<dbReference type="AlphaFoldDB" id="A0A7S4J1G4"/>
<gene>
    <name evidence="2" type="ORF">OAUR00152_LOCUS19212</name>
</gene>
<proteinExistence type="predicted"/>
<reference evidence="2" key="1">
    <citation type="submission" date="2021-01" db="EMBL/GenBank/DDBJ databases">
        <authorList>
            <person name="Corre E."/>
            <person name="Pelletier E."/>
            <person name="Niang G."/>
            <person name="Scheremetjew M."/>
            <person name="Finn R."/>
            <person name="Kale V."/>
            <person name="Holt S."/>
            <person name="Cochrane G."/>
            <person name="Meng A."/>
            <person name="Brown T."/>
            <person name="Cohen L."/>
        </authorList>
    </citation>
    <scope>NUCLEOTIDE SEQUENCE</scope>
    <source>
        <strain evidence="2">Isolate 1302-5</strain>
    </source>
</reference>
<name>A0A7S4J1G4_9STRA</name>
<evidence type="ECO:0000259" key="1">
    <source>
        <dbReference type="Pfam" id="PF13843"/>
    </source>
</evidence>